<reference evidence="1 2" key="1">
    <citation type="journal article" date="2018" name="Nat. Biotechnol.">
        <title>A standardized bacterial taxonomy based on genome phylogeny substantially revises the tree of life.</title>
        <authorList>
            <person name="Parks D.H."/>
            <person name="Chuvochina M."/>
            <person name="Waite D.W."/>
            <person name="Rinke C."/>
            <person name="Skarshewski A."/>
            <person name="Chaumeil P.A."/>
            <person name="Hugenholtz P."/>
        </authorList>
    </citation>
    <scope>NUCLEOTIDE SEQUENCE [LARGE SCALE GENOMIC DNA]</scope>
    <source>
        <strain evidence="1">UBA10227</strain>
    </source>
</reference>
<name>A0A3D6BT59_9FLAO</name>
<dbReference type="Proteomes" id="UP000263268">
    <property type="component" value="Unassembled WGS sequence"/>
</dbReference>
<sequence length="82" mass="9941">MTNKKNKKHFLIFYSYNALAKISPRKWARYNQQLFPQYGFTCNEDHPTTNQIINFIVANYDFKRVENNEIVIHYNFSKSLKF</sequence>
<comment type="caution">
    <text evidence="1">The sequence shown here is derived from an EMBL/GenBank/DDBJ whole genome shotgun (WGS) entry which is preliminary data.</text>
</comment>
<dbReference type="AlphaFoldDB" id="A0A3D6BT59"/>
<proteinExistence type="predicted"/>
<dbReference type="EMBL" id="DPRK01000182">
    <property type="protein sequence ID" value="HCY82128.1"/>
    <property type="molecule type" value="Genomic_DNA"/>
</dbReference>
<protein>
    <submittedName>
        <fullName evidence="1">Uncharacterized protein</fullName>
    </submittedName>
</protein>
<organism evidence="1 2">
    <name type="scientific">Xanthomarina gelatinilytica</name>
    <dbReference type="NCBI Taxonomy" id="1137281"/>
    <lineage>
        <taxon>Bacteria</taxon>
        <taxon>Pseudomonadati</taxon>
        <taxon>Bacteroidota</taxon>
        <taxon>Flavobacteriia</taxon>
        <taxon>Flavobacteriales</taxon>
        <taxon>Flavobacteriaceae</taxon>
        <taxon>Xanthomarina</taxon>
    </lineage>
</organism>
<gene>
    <name evidence="1" type="ORF">DHV22_11255</name>
</gene>
<evidence type="ECO:0000313" key="1">
    <source>
        <dbReference type="EMBL" id="HCY82128.1"/>
    </source>
</evidence>
<accession>A0A3D6BT59</accession>
<evidence type="ECO:0000313" key="2">
    <source>
        <dbReference type="Proteomes" id="UP000263268"/>
    </source>
</evidence>